<dbReference type="GO" id="GO:0005737">
    <property type="term" value="C:cytoplasm"/>
    <property type="evidence" value="ECO:0007669"/>
    <property type="project" value="TreeGrafter"/>
</dbReference>
<accession>A0AAD3DAS9</accession>
<proteinExistence type="predicted"/>
<dbReference type="GO" id="GO:0008270">
    <property type="term" value="F:zinc ion binding"/>
    <property type="evidence" value="ECO:0007669"/>
    <property type="project" value="InterPro"/>
</dbReference>
<gene>
    <name evidence="3" type="ORF">CTEN210_17477</name>
</gene>
<dbReference type="PANTHER" id="PTHR15032:SF4">
    <property type="entry name" value="N-ACYL-PHOSPHATIDYLETHANOLAMINE-HYDROLYZING PHOSPHOLIPASE D"/>
    <property type="match status" value="1"/>
</dbReference>
<reference evidence="3 4" key="1">
    <citation type="journal article" date="2021" name="Sci. Rep.">
        <title>The genome of the diatom Chaetoceros tenuissimus carries an ancient integrated fragment of an extant virus.</title>
        <authorList>
            <person name="Hongo Y."/>
            <person name="Kimura K."/>
            <person name="Takaki Y."/>
            <person name="Yoshida Y."/>
            <person name="Baba S."/>
            <person name="Kobayashi G."/>
            <person name="Nagasaki K."/>
            <person name="Hano T."/>
            <person name="Tomaru Y."/>
        </authorList>
    </citation>
    <scope>NUCLEOTIDE SEQUENCE [LARGE SCALE GENOMIC DNA]</scope>
    <source>
        <strain evidence="3 4">NIES-3715</strain>
    </source>
</reference>
<comment type="caution">
    <text evidence="3">The sequence shown here is derived from an EMBL/GenBank/DDBJ whole genome shotgun (WGS) entry which is preliminary data.</text>
</comment>
<dbReference type="InterPro" id="IPR001279">
    <property type="entry name" value="Metallo-B-lactamas"/>
</dbReference>
<evidence type="ECO:0000313" key="4">
    <source>
        <dbReference type="Proteomes" id="UP001054902"/>
    </source>
</evidence>
<feature type="binding site" evidence="1">
    <location>
        <position position="107"/>
    </location>
    <ligand>
        <name>an N-acyl-1,2-diacyl-sn-glycero-3-phosphoethanolamine</name>
        <dbReference type="ChEBI" id="CHEBI:62537"/>
    </ligand>
</feature>
<evidence type="ECO:0000313" key="3">
    <source>
        <dbReference type="EMBL" id="GFH61001.1"/>
    </source>
</evidence>
<protein>
    <recommendedName>
        <fullName evidence="2">Metallo-beta-lactamase domain-containing protein</fullName>
    </recommendedName>
</protein>
<dbReference type="SUPFAM" id="SSF56281">
    <property type="entry name" value="Metallo-hydrolase/oxidoreductase"/>
    <property type="match status" value="1"/>
</dbReference>
<feature type="binding site" evidence="1">
    <location>
        <position position="242"/>
    </location>
    <ligand>
        <name>an N-acyl-1,2-diacyl-sn-glycero-3-phosphoethanolamine</name>
        <dbReference type="ChEBI" id="CHEBI:62537"/>
    </ligand>
</feature>
<keyword evidence="4" id="KW-1185">Reference proteome</keyword>
<dbReference type="InterPro" id="IPR036866">
    <property type="entry name" value="RibonucZ/Hydroxyglut_hydro"/>
</dbReference>
<sequence length="307" mass="35062">MVLGFGLPSQEEIDKVFPVKDIDWDKLRTPSKDGIQSTWLGHASVFCQMPTVDGQFRNILTDPLFSERCSAIQFAGPKRFRPPPCTINDFYKNGVPIDIVLISHNHYDHLDFNSVVKLNECSIKAGKPIEFIVPLGLKKWFQKYVPTAEKVTELDWHGKFCLDDVTVTALPMQHWSSRYGYDKDKTLWCGFQVKTKSKNLLFCGDTGYFKEATEIGKHYGPFDFALIPIGAYEPRWFMINQHCNPADAIKLMDDFRSEKAFGIHWGTFQLTIEEYLEPQKDLEAGLKEKGKDPSSFVTTLIGETMTV</sequence>
<dbReference type="Proteomes" id="UP001054902">
    <property type="component" value="Unassembled WGS sequence"/>
</dbReference>
<evidence type="ECO:0000256" key="1">
    <source>
        <dbReference type="PIRSR" id="PIRSR038896-50"/>
    </source>
</evidence>
<dbReference type="EMBL" id="BLLK01000069">
    <property type="protein sequence ID" value="GFH61001.1"/>
    <property type="molecule type" value="Genomic_DNA"/>
</dbReference>
<name>A0AAD3DAS9_9STRA</name>
<dbReference type="PANTHER" id="PTHR15032">
    <property type="entry name" value="N-ACYL-PHOSPHATIDYLETHANOLAMINE-HYDROLYZING PHOSPHOLIPASE D"/>
    <property type="match status" value="1"/>
</dbReference>
<dbReference type="Pfam" id="PF12706">
    <property type="entry name" value="Lactamase_B_2"/>
    <property type="match status" value="1"/>
</dbReference>
<dbReference type="PIRSF" id="PIRSF038896">
    <property type="entry name" value="NAPE-PLD"/>
    <property type="match status" value="1"/>
</dbReference>
<evidence type="ECO:0000259" key="2">
    <source>
        <dbReference type="Pfam" id="PF12706"/>
    </source>
</evidence>
<feature type="domain" description="Metallo-beta-lactamase" evidence="2">
    <location>
        <begin position="57"/>
        <end position="265"/>
    </location>
</feature>
<organism evidence="3 4">
    <name type="scientific">Chaetoceros tenuissimus</name>
    <dbReference type="NCBI Taxonomy" id="426638"/>
    <lineage>
        <taxon>Eukaryota</taxon>
        <taxon>Sar</taxon>
        <taxon>Stramenopiles</taxon>
        <taxon>Ochrophyta</taxon>
        <taxon>Bacillariophyta</taxon>
        <taxon>Coscinodiscophyceae</taxon>
        <taxon>Chaetocerotophycidae</taxon>
        <taxon>Chaetocerotales</taxon>
        <taxon>Chaetocerotaceae</taxon>
        <taxon>Chaetoceros</taxon>
    </lineage>
</organism>
<dbReference type="InterPro" id="IPR024884">
    <property type="entry name" value="NAPE-PLD"/>
</dbReference>
<dbReference type="GO" id="GO:0070290">
    <property type="term" value="F:N-acylphosphatidylethanolamine-specific phospholipase D activity"/>
    <property type="evidence" value="ECO:0007669"/>
    <property type="project" value="InterPro"/>
</dbReference>
<dbReference type="AlphaFoldDB" id="A0AAD3DAS9"/>
<dbReference type="Gene3D" id="3.60.15.10">
    <property type="entry name" value="Ribonuclease Z/Hydroxyacylglutathione hydrolase-like"/>
    <property type="match status" value="1"/>
</dbReference>